<proteinExistence type="predicted"/>
<dbReference type="AlphaFoldDB" id="A0A370FCS0"/>
<dbReference type="InterPro" id="IPR012292">
    <property type="entry name" value="Globin/Proto"/>
</dbReference>
<evidence type="ECO:0000313" key="1">
    <source>
        <dbReference type="EMBL" id="RDI23517.1"/>
    </source>
</evidence>
<organism evidence="1 2">
    <name type="scientific">Pseudacidovorax intermedius</name>
    <dbReference type="NCBI Taxonomy" id="433924"/>
    <lineage>
        <taxon>Bacteria</taxon>
        <taxon>Pseudomonadati</taxon>
        <taxon>Pseudomonadota</taxon>
        <taxon>Betaproteobacteria</taxon>
        <taxon>Burkholderiales</taxon>
        <taxon>Comamonadaceae</taxon>
        <taxon>Pseudacidovorax</taxon>
    </lineage>
</organism>
<dbReference type="InterPro" id="IPR009050">
    <property type="entry name" value="Globin-like_sf"/>
</dbReference>
<evidence type="ECO:0000313" key="2">
    <source>
        <dbReference type="Proteomes" id="UP000255265"/>
    </source>
</evidence>
<dbReference type="SUPFAM" id="SSF46458">
    <property type="entry name" value="Globin-like"/>
    <property type="match status" value="1"/>
</dbReference>
<protein>
    <submittedName>
        <fullName evidence="1">Truncated hemoglobin YjbI</fullName>
    </submittedName>
</protein>
<dbReference type="EMBL" id="QQAV01000006">
    <property type="protein sequence ID" value="RDI23517.1"/>
    <property type="molecule type" value="Genomic_DNA"/>
</dbReference>
<dbReference type="Proteomes" id="UP000255265">
    <property type="component" value="Unassembled WGS sequence"/>
</dbReference>
<dbReference type="GO" id="GO:0020037">
    <property type="term" value="F:heme binding"/>
    <property type="evidence" value="ECO:0007669"/>
    <property type="project" value="InterPro"/>
</dbReference>
<dbReference type="RefSeq" id="WP_114803537.1">
    <property type="nucleotide sequence ID" value="NZ_QQAV01000006.1"/>
</dbReference>
<sequence>MSAFQSAPPVSRGARWVPCDRACYLTLHWPAGDSPGAGSALAEAPCLPLLPQPAHRLLAQCSEEGLRRLVHLHMQRLCRTPLFARAGRCAGCVEQRVADFVVESCGGPLFYSGRHARLRAGSGLPLLLDEEGRELWLVQLWHAFDDAGWTPGLRADFWRWAEPLSVHLMAPRSRHAGLTRYPYDTVRSWFLEAAPAAGGGR</sequence>
<gene>
    <name evidence="1" type="ORF">DFR41_106223</name>
</gene>
<keyword evidence="2" id="KW-1185">Reference proteome</keyword>
<accession>A0A370FCS0</accession>
<reference evidence="1 2" key="1">
    <citation type="submission" date="2018-07" db="EMBL/GenBank/DDBJ databases">
        <title>Genomic Encyclopedia of Type Strains, Phase IV (KMG-IV): sequencing the most valuable type-strain genomes for metagenomic binning, comparative biology and taxonomic classification.</title>
        <authorList>
            <person name="Goeker M."/>
        </authorList>
    </citation>
    <scope>NUCLEOTIDE SEQUENCE [LARGE SCALE GENOMIC DNA]</scope>
    <source>
        <strain evidence="1 2">DSM 21352</strain>
    </source>
</reference>
<comment type="caution">
    <text evidence="1">The sequence shown here is derived from an EMBL/GenBank/DDBJ whole genome shotgun (WGS) entry which is preliminary data.</text>
</comment>
<name>A0A370FCS0_9BURK</name>
<dbReference type="GO" id="GO:0019825">
    <property type="term" value="F:oxygen binding"/>
    <property type="evidence" value="ECO:0007669"/>
    <property type="project" value="InterPro"/>
</dbReference>
<dbReference type="Gene3D" id="1.10.490.10">
    <property type="entry name" value="Globins"/>
    <property type="match status" value="1"/>
</dbReference>
<dbReference type="OrthoDB" id="25954at2"/>